<proteinExistence type="predicted"/>
<reference evidence="8" key="1">
    <citation type="submission" date="2022-11" db="UniProtKB">
        <authorList>
            <consortium name="WormBaseParasite"/>
        </authorList>
    </citation>
    <scope>IDENTIFICATION</scope>
</reference>
<dbReference type="InterPro" id="IPR052035">
    <property type="entry name" value="ZnF_BED_domain_contain"/>
</dbReference>
<keyword evidence="3" id="KW-0863">Zinc-finger</keyword>
<evidence type="ECO:0000313" key="8">
    <source>
        <dbReference type="WBParaSite" id="PDA_v2.g28384.t1"/>
    </source>
</evidence>
<dbReference type="PANTHER" id="PTHR46481">
    <property type="entry name" value="ZINC FINGER BED DOMAIN-CONTAINING PROTEIN 4"/>
    <property type="match status" value="1"/>
</dbReference>
<comment type="subcellular location">
    <subcellularLocation>
        <location evidence="1">Nucleus</location>
    </subcellularLocation>
</comment>
<evidence type="ECO:0000256" key="2">
    <source>
        <dbReference type="ARBA" id="ARBA00022723"/>
    </source>
</evidence>
<evidence type="ECO:0000313" key="7">
    <source>
        <dbReference type="Proteomes" id="UP000887578"/>
    </source>
</evidence>
<accession>A0A914QM17</accession>
<dbReference type="GO" id="GO:0008270">
    <property type="term" value="F:zinc ion binding"/>
    <property type="evidence" value="ECO:0007669"/>
    <property type="project" value="UniProtKB-KW"/>
</dbReference>
<dbReference type="SUPFAM" id="SSF53098">
    <property type="entry name" value="Ribonuclease H-like"/>
    <property type="match status" value="1"/>
</dbReference>
<keyword evidence="2" id="KW-0479">Metal-binding</keyword>
<sequence length="230" mass="26361">MGELDRPESETVPTINHILLQYHEIEEHFKECLTQESLIMQQMAASGIVALSYHKTITSSFSDYHTLALLLDSLNKYKIADIVGPENLVESIALFKRYLRKYEDNPVNDETDDAMADSPFAQFTTLNIDHLDVEAESYLKLKSQSVEMQYHDVLDFWKAQEEKYPRVSKLARRILPIVSSASSERQFSLLGRTLTPTRSSMSPQTVSDLINAKNLKRFKEEQEAKKAREG</sequence>
<dbReference type="InterPro" id="IPR008906">
    <property type="entry name" value="HATC_C_dom"/>
</dbReference>
<evidence type="ECO:0000256" key="3">
    <source>
        <dbReference type="ARBA" id="ARBA00022771"/>
    </source>
</evidence>
<name>A0A914QM17_9BILA</name>
<dbReference type="Proteomes" id="UP000887578">
    <property type="component" value="Unplaced"/>
</dbReference>
<evidence type="ECO:0000256" key="5">
    <source>
        <dbReference type="ARBA" id="ARBA00023242"/>
    </source>
</evidence>
<organism evidence="7 8">
    <name type="scientific">Panagrolaimus davidi</name>
    <dbReference type="NCBI Taxonomy" id="227884"/>
    <lineage>
        <taxon>Eukaryota</taxon>
        <taxon>Metazoa</taxon>
        <taxon>Ecdysozoa</taxon>
        <taxon>Nematoda</taxon>
        <taxon>Chromadorea</taxon>
        <taxon>Rhabditida</taxon>
        <taxon>Tylenchina</taxon>
        <taxon>Panagrolaimomorpha</taxon>
        <taxon>Panagrolaimoidea</taxon>
        <taxon>Panagrolaimidae</taxon>
        <taxon>Panagrolaimus</taxon>
    </lineage>
</organism>
<dbReference type="InterPro" id="IPR012337">
    <property type="entry name" value="RNaseH-like_sf"/>
</dbReference>
<dbReference type="GO" id="GO:0046983">
    <property type="term" value="F:protein dimerization activity"/>
    <property type="evidence" value="ECO:0007669"/>
    <property type="project" value="InterPro"/>
</dbReference>
<evidence type="ECO:0000256" key="1">
    <source>
        <dbReference type="ARBA" id="ARBA00004123"/>
    </source>
</evidence>
<dbReference type="AlphaFoldDB" id="A0A914QM17"/>
<dbReference type="PANTHER" id="PTHR46481:SF10">
    <property type="entry name" value="ZINC FINGER BED DOMAIN-CONTAINING PROTEIN 39"/>
    <property type="match status" value="1"/>
</dbReference>
<keyword evidence="4" id="KW-0862">Zinc</keyword>
<evidence type="ECO:0000256" key="4">
    <source>
        <dbReference type="ARBA" id="ARBA00022833"/>
    </source>
</evidence>
<dbReference type="Pfam" id="PF05699">
    <property type="entry name" value="Dimer_Tnp_hAT"/>
    <property type="match status" value="1"/>
</dbReference>
<dbReference type="WBParaSite" id="PDA_v2.g28384.t1">
    <property type="protein sequence ID" value="PDA_v2.g28384.t1"/>
    <property type="gene ID" value="PDA_v2.g28384"/>
</dbReference>
<dbReference type="GO" id="GO:0005634">
    <property type="term" value="C:nucleus"/>
    <property type="evidence" value="ECO:0007669"/>
    <property type="project" value="UniProtKB-SubCell"/>
</dbReference>
<evidence type="ECO:0000259" key="6">
    <source>
        <dbReference type="Pfam" id="PF05699"/>
    </source>
</evidence>
<protein>
    <submittedName>
        <fullName evidence="8">HAT C-terminal dimerisation domain-containing protein</fullName>
    </submittedName>
</protein>
<feature type="domain" description="HAT C-terminal dimerisation" evidence="6">
    <location>
        <begin position="135"/>
        <end position="213"/>
    </location>
</feature>
<keyword evidence="5" id="KW-0539">Nucleus</keyword>
<keyword evidence="7" id="KW-1185">Reference proteome</keyword>